<protein>
    <submittedName>
        <fullName evidence="1">Uncharacterized protein</fullName>
    </submittedName>
</protein>
<proteinExistence type="predicted"/>
<dbReference type="AlphaFoldDB" id="A0A814E7W2"/>
<evidence type="ECO:0000313" key="2">
    <source>
        <dbReference type="Proteomes" id="UP000663852"/>
    </source>
</evidence>
<evidence type="ECO:0000313" key="1">
    <source>
        <dbReference type="EMBL" id="CAF0965869.1"/>
    </source>
</evidence>
<organism evidence="1 2">
    <name type="scientific">Adineta ricciae</name>
    <name type="common">Rotifer</name>
    <dbReference type="NCBI Taxonomy" id="249248"/>
    <lineage>
        <taxon>Eukaryota</taxon>
        <taxon>Metazoa</taxon>
        <taxon>Spiralia</taxon>
        <taxon>Gnathifera</taxon>
        <taxon>Rotifera</taxon>
        <taxon>Eurotatoria</taxon>
        <taxon>Bdelloidea</taxon>
        <taxon>Adinetida</taxon>
        <taxon>Adinetidae</taxon>
        <taxon>Adineta</taxon>
    </lineage>
</organism>
<dbReference type="Proteomes" id="UP000663852">
    <property type="component" value="Unassembled WGS sequence"/>
</dbReference>
<sequence>MNIHKNFDDDIPLLVKHSSVYHYFITNAVDMFHTIGNTSHCLVANKLQHAFNFMSSIEMNITQNEL</sequence>
<comment type="caution">
    <text evidence="1">The sequence shown here is derived from an EMBL/GenBank/DDBJ whole genome shotgun (WGS) entry which is preliminary data.</text>
</comment>
<gene>
    <name evidence="1" type="ORF">EDS130_LOCUS13117</name>
</gene>
<dbReference type="EMBL" id="CAJNOJ010000051">
    <property type="protein sequence ID" value="CAF0965869.1"/>
    <property type="molecule type" value="Genomic_DNA"/>
</dbReference>
<name>A0A814E7W2_ADIRI</name>
<accession>A0A814E7W2</accession>
<reference evidence="1" key="1">
    <citation type="submission" date="2021-02" db="EMBL/GenBank/DDBJ databases">
        <authorList>
            <person name="Nowell W R."/>
        </authorList>
    </citation>
    <scope>NUCLEOTIDE SEQUENCE</scope>
</reference>